<feature type="compositionally biased region" description="Basic and acidic residues" evidence="1">
    <location>
        <begin position="23"/>
        <end position="32"/>
    </location>
</feature>
<accession>A0A5B7GK87</accession>
<evidence type="ECO:0000256" key="1">
    <source>
        <dbReference type="SAM" id="MobiDB-lite"/>
    </source>
</evidence>
<feature type="compositionally biased region" description="Polar residues" evidence="1">
    <location>
        <begin position="9"/>
        <end position="19"/>
    </location>
</feature>
<protein>
    <submittedName>
        <fullName evidence="2">Uncharacterized protein</fullName>
    </submittedName>
</protein>
<feature type="region of interest" description="Disordered" evidence="1">
    <location>
        <begin position="1"/>
        <end position="70"/>
    </location>
</feature>
<reference evidence="2 3" key="1">
    <citation type="submission" date="2019-05" db="EMBL/GenBank/DDBJ databases">
        <title>Another draft genome of Portunus trituberculatus and its Hox gene families provides insights of decapod evolution.</title>
        <authorList>
            <person name="Jeong J.-H."/>
            <person name="Song I."/>
            <person name="Kim S."/>
            <person name="Choi T."/>
            <person name="Kim D."/>
            <person name="Ryu S."/>
            <person name="Kim W."/>
        </authorList>
    </citation>
    <scope>NUCLEOTIDE SEQUENCE [LARGE SCALE GENOMIC DNA]</scope>
    <source>
        <tissue evidence="2">Muscle</tissue>
    </source>
</reference>
<sequence>MKGPERKNSMQVETRSTGCQKGLKSETKEKSKVSQLCEADEEKQTAGSSGGGRRGRRKVEEEEEEEEEEL</sequence>
<gene>
    <name evidence="2" type="ORF">E2C01_051773</name>
</gene>
<proteinExistence type="predicted"/>
<organism evidence="2 3">
    <name type="scientific">Portunus trituberculatus</name>
    <name type="common">Swimming crab</name>
    <name type="synonym">Neptunus trituberculatus</name>
    <dbReference type="NCBI Taxonomy" id="210409"/>
    <lineage>
        <taxon>Eukaryota</taxon>
        <taxon>Metazoa</taxon>
        <taxon>Ecdysozoa</taxon>
        <taxon>Arthropoda</taxon>
        <taxon>Crustacea</taxon>
        <taxon>Multicrustacea</taxon>
        <taxon>Malacostraca</taxon>
        <taxon>Eumalacostraca</taxon>
        <taxon>Eucarida</taxon>
        <taxon>Decapoda</taxon>
        <taxon>Pleocyemata</taxon>
        <taxon>Brachyura</taxon>
        <taxon>Eubrachyura</taxon>
        <taxon>Portunoidea</taxon>
        <taxon>Portunidae</taxon>
        <taxon>Portuninae</taxon>
        <taxon>Portunus</taxon>
    </lineage>
</organism>
<evidence type="ECO:0000313" key="3">
    <source>
        <dbReference type="Proteomes" id="UP000324222"/>
    </source>
</evidence>
<dbReference type="AlphaFoldDB" id="A0A5B7GK87"/>
<keyword evidence="3" id="KW-1185">Reference proteome</keyword>
<evidence type="ECO:0000313" key="2">
    <source>
        <dbReference type="EMBL" id="MPC57785.1"/>
    </source>
</evidence>
<dbReference type="EMBL" id="VSRR010015078">
    <property type="protein sequence ID" value="MPC57785.1"/>
    <property type="molecule type" value="Genomic_DNA"/>
</dbReference>
<dbReference type="Proteomes" id="UP000324222">
    <property type="component" value="Unassembled WGS sequence"/>
</dbReference>
<name>A0A5B7GK87_PORTR</name>
<feature type="compositionally biased region" description="Acidic residues" evidence="1">
    <location>
        <begin position="61"/>
        <end position="70"/>
    </location>
</feature>
<comment type="caution">
    <text evidence="2">The sequence shown here is derived from an EMBL/GenBank/DDBJ whole genome shotgun (WGS) entry which is preliminary data.</text>
</comment>